<sequence>MNPSGFYVDPNLPLLIVFWFLVSLITDGAEKGFYKSRKKQASVMEKRTPVCVKYELILDFILFC</sequence>
<keyword evidence="1" id="KW-0472">Membrane</keyword>
<comment type="caution">
    <text evidence="2">The sequence shown here is derived from an EMBL/GenBank/DDBJ whole genome shotgun (WGS) entry which is preliminary data.</text>
</comment>
<accession>A0AAX2R556</accession>
<keyword evidence="1" id="KW-1133">Transmembrane helix</keyword>
<evidence type="ECO:0000313" key="2">
    <source>
        <dbReference type="EMBL" id="TDB08027.1"/>
    </source>
</evidence>
<organism evidence="2 3">
    <name type="scientific">Phocaeicola dorei</name>
    <dbReference type="NCBI Taxonomy" id="357276"/>
    <lineage>
        <taxon>Bacteria</taxon>
        <taxon>Pseudomonadati</taxon>
        <taxon>Bacteroidota</taxon>
        <taxon>Bacteroidia</taxon>
        <taxon>Bacteroidales</taxon>
        <taxon>Bacteroidaceae</taxon>
        <taxon>Phocaeicola</taxon>
    </lineage>
</organism>
<gene>
    <name evidence="2" type="ORF">E1J06_11805</name>
</gene>
<protein>
    <submittedName>
        <fullName evidence="2">Uncharacterized protein</fullName>
    </submittedName>
</protein>
<dbReference type="AlphaFoldDB" id="A0AAX2R556"/>
<feature type="transmembrane region" description="Helical" evidence="1">
    <location>
        <begin position="12"/>
        <end position="29"/>
    </location>
</feature>
<proteinExistence type="predicted"/>
<name>A0AAX2R556_9BACT</name>
<dbReference type="EMBL" id="SLTX01000001">
    <property type="protein sequence ID" value="TDB08027.1"/>
    <property type="molecule type" value="Genomic_DNA"/>
</dbReference>
<evidence type="ECO:0000313" key="3">
    <source>
        <dbReference type="Proteomes" id="UP000294834"/>
    </source>
</evidence>
<keyword evidence="1" id="KW-0812">Transmembrane</keyword>
<evidence type="ECO:0000256" key="1">
    <source>
        <dbReference type="SAM" id="Phobius"/>
    </source>
</evidence>
<reference evidence="2 3" key="1">
    <citation type="journal article" date="2019" name="Nat. Microbiol.">
        <title>Genomic variation and strain-specific functional adaptation in the human gut microbiome during early life.</title>
        <authorList>
            <person name="Vatanen T."/>
            <person name="Plichta D.R."/>
            <person name="Somani J."/>
            <person name="Munch P.C."/>
            <person name="Arthur T.D."/>
            <person name="Hall A.B."/>
            <person name="Rudolf S."/>
            <person name="Oakeley E.J."/>
            <person name="Ke X."/>
            <person name="Young R.A."/>
            <person name="Haiser H.J."/>
            <person name="Kolde R."/>
            <person name="Yassour M."/>
            <person name="Luopajarvi K."/>
            <person name="Siljander H."/>
            <person name="Virtanen S.M."/>
            <person name="Ilonen J."/>
            <person name="Uibo R."/>
            <person name="Tillmann V."/>
            <person name="Mokurov S."/>
            <person name="Dorshakova N."/>
            <person name="Porter J.A."/>
            <person name="McHardy A.C."/>
            <person name="Lahdesmaki H."/>
            <person name="Vlamakis H."/>
            <person name="Huttenhower C."/>
            <person name="Knip M."/>
            <person name="Xavier R.J."/>
        </authorList>
    </citation>
    <scope>NUCLEOTIDE SEQUENCE [LARGE SCALE GENOMIC DNA]</scope>
    <source>
        <strain evidence="2 3">RJX1052</strain>
    </source>
</reference>
<dbReference type="Proteomes" id="UP000294834">
    <property type="component" value="Unassembled WGS sequence"/>
</dbReference>